<accession>A0A811L3Y9</accession>
<feature type="compositionally biased region" description="Polar residues" evidence="9">
    <location>
        <begin position="311"/>
        <end position="325"/>
    </location>
</feature>
<sequence length="333" mass="37142">MSRKHPLPESLSSASSDNNIAAMQPQPYIPVLFRLADKLKVDRHLVACVMCEFFCSMFFMYGGASINLVQTIQDRTSHEQNHLYGIAVSWGLWLLIVNYLGSQLSGPHMNPAFSLLFYWVGQIDFKRFIYYTIAQFFGFFAGALLCFIVYFDAINDFDGGIRQYSGDNATAGAFATYPKDYLSITGSFVDQLITTATLALVVLAVTDDRNKVPQGARPAIIGLGLWCVISMWSHNCGAALNPARDFGPRFMTLLVGYGWGVISYNNYTWFWVPLVAPMFGAILGYYVYNFFHGEMLMVNDLPPHESPRSDAGSSPNSDVRLTSAASIHKPYEP</sequence>
<evidence type="ECO:0008006" key="13">
    <source>
        <dbReference type="Google" id="ProtNLM"/>
    </source>
</evidence>
<dbReference type="AlphaFoldDB" id="A0A811L3Y9"/>
<evidence type="ECO:0000256" key="5">
    <source>
        <dbReference type="ARBA" id="ARBA00022989"/>
    </source>
</evidence>
<name>A0A811L3Y9_9BILA</name>
<evidence type="ECO:0000256" key="7">
    <source>
        <dbReference type="ARBA" id="ARBA00045280"/>
    </source>
</evidence>
<dbReference type="InterPro" id="IPR000425">
    <property type="entry name" value="MIP"/>
</dbReference>
<feature type="transmembrane region" description="Helical" evidence="10">
    <location>
        <begin position="218"/>
        <end position="240"/>
    </location>
</feature>
<feature type="transmembrane region" description="Helical" evidence="10">
    <location>
        <begin position="82"/>
        <end position="101"/>
    </location>
</feature>
<evidence type="ECO:0000313" key="12">
    <source>
        <dbReference type="Proteomes" id="UP000614601"/>
    </source>
</evidence>
<dbReference type="PANTHER" id="PTHR43829:SF9">
    <property type="entry name" value="AQUAPORIN-9"/>
    <property type="match status" value="1"/>
</dbReference>
<feature type="transmembrane region" description="Helical" evidence="10">
    <location>
        <begin position="269"/>
        <end position="288"/>
    </location>
</feature>
<comment type="similarity">
    <text evidence="2 8">Belongs to the MIP/aquaporin (TC 1.A.8) family.</text>
</comment>
<dbReference type="EMBL" id="CAJFDH010000004">
    <property type="protein sequence ID" value="CAD5221910.1"/>
    <property type="molecule type" value="Genomic_DNA"/>
</dbReference>
<evidence type="ECO:0000256" key="2">
    <source>
        <dbReference type="ARBA" id="ARBA00006175"/>
    </source>
</evidence>
<dbReference type="SUPFAM" id="SSF81338">
    <property type="entry name" value="Aquaporin-like"/>
    <property type="match status" value="1"/>
</dbReference>
<keyword evidence="3 8" id="KW-0813">Transport</keyword>
<dbReference type="InterPro" id="IPR023271">
    <property type="entry name" value="Aquaporin-like"/>
</dbReference>
<evidence type="ECO:0000256" key="10">
    <source>
        <dbReference type="SAM" id="Phobius"/>
    </source>
</evidence>
<dbReference type="Pfam" id="PF00230">
    <property type="entry name" value="MIP"/>
    <property type="match status" value="1"/>
</dbReference>
<feature type="region of interest" description="Disordered" evidence="9">
    <location>
        <begin position="304"/>
        <end position="333"/>
    </location>
</feature>
<gene>
    <name evidence="11" type="ORF">BOKJ2_LOCUS9681</name>
</gene>
<feature type="transmembrane region" description="Helical" evidence="10">
    <location>
        <begin position="188"/>
        <end position="206"/>
    </location>
</feature>
<dbReference type="GO" id="GO:0016323">
    <property type="term" value="C:basolateral plasma membrane"/>
    <property type="evidence" value="ECO:0007669"/>
    <property type="project" value="TreeGrafter"/>
</dbReference>
<dbReference type="OrthoDB" id="3222at2759"/>
<dbReference type="GO" id="GO:0015250">
    <property type="term" value="F:water channel activity"/>
    <property type="evidence" value="ECO:0007669"/>
    <property type="project" value="TreeGrafter"/>
</dbReference>
<feature type="transmembrane region" description="Helical" evidence="10">
    <location>
        <begin position="128"/>
        <end position="151"/>
    </location>
</feature>
<feature type="transmembrane region" description="Helical" evidence="10">
    <location>
        <begin position="44"/>
        <end position="62"/>
    </location>
</feature>
<proteinExistence type="inferred from homology"/>
<evidence type="ECO:0000313" key="11">
    <source>
        <dbReference type="EMBL" id="CAD5221910.1"/>
    </source>
</evidence>
<dbReference type="InterPro" id="IPR050363">
    <property type="entry name" value="MIP/Aquaporin"/>
</dbReference>
<protein>
    <recommendedName>
        <fullName evidence="13">Aquaporin</fullName>
    </recommendedName>
</protein>
<dbReference type="Proteomes" id="UP000783686">
    <property type="component" value="Unassembled WGS sequence"/>
</dbReference>
<keyword evidence="5 10" id="KW-1133">Transmembrane helix</keyword>
<dbReference type="PANTHER" id="PTHR43829">
    <property type="entry name" value="AQUAPORIN OR AQUAGLYCEROPORIN RELATED"/>
    <property type="match status" value="1"/>
</dbReference>
<comment type="caution">
    <text evidence="11">The sequence shown here is derived from an EMBL/GenBank/DDBJ whole genome shotgun (WGS) entry which is preliminary data.</text>
</comment>
<keyword evidence="12" id="KW-1185">Reference proteome</keyword>
<evidence type="ECO:0000256" key="6">
    <source>
        <dbReference type="ARBA" id="ARBA00023136"/>
    </source>
</evidence>
<evidence type="ECO:0000256" key="3">
    <source>
        <dbReference type="ARBA" id="ARBA00022448"/>
    </source>
</evidence>
<dbReference type="EMBL" id="CAJFCW020000004">
    <property type="protein sequence ID" value="CAG9115652.1"/>
    <property type="molecule type" value="Genomic_DNA"/>
</dbReference>
<keyword evidence="4 8" id="KW-0812">Transmembrane</keyword>
<comment type="subcellular location">
    <subcellularLocation>
        <location evidence="1">Membrane</location>
        <topology evidence="1">Multi-pass membrane protein</topology>
    </subcellularLocation>
</comment>
<organism evidence="11 12">
    <name type="scientific">Bursaphelenchus okinawaensis</name>
    <dbReference type="NCBI Taxonomy" id="465554"/>
    <lineage>
        <taxon>Eukaryota</taxon>
        <taxon>Metazoa</taxon>
        <taxon>Ecdysozoa</taxon>
        <taxon>Nematoda</taxon>
        <taxon>Chromadorea</taxon>
        <taxon>Rhabditida</taxon>
        <taxon>Tylenchina</taxon>
        <taxon>Tylenchomorpha</taxon>
        <taxon>Aphelenchoidea</taxon>
        <taxon>Aphelenchoididae</taxon>
        <taxon>Bursaphelenchus</taxon>
    </lineage>
</organism>
<reference evidence="11" key="1">
    <citation type="submission" date="2020-09" db="EMBL/GenBank/DDBJ databases">
        <authorList>
            <person name="Kikuchi T."/>
        </authorList>
    </citation>
    <scope>NUCLEOTIDE SEQUENCE</scope>
    <source>
        <strain evidence="11">SH1</strain>
    </source>
</reference>
<dbReference type="PRINTS" id="PR00783">
    <property type="entry name" value="MINTRINSICP"/>
</dbReference>
<keyword evidence="6 10" id="KW-0472">Membrane</keyword>
<comment type="function">
    <text evidence="7">Aquaglyceroporin that may modulate the water content and osmolytes during anhydrobiosis.</text>
</comment>
<evidence type="ECO:0000256" key="1">
    <source>
        <dbReference type="ARBA" id="ARBA00004141"/>
    </source>
</evidence>
<evidence type="ECO:0000256" key="8">
    <source>
        <dbReference type="RuleBase" id="RU000477"/>
    </source>
</evidence>
<evidence type="ECO:0000256" key="9">
    <source>
        <dbReference type="SAM" id="MobiDB-lite"/>
    </source>
</evidence>
<dbReference type="Gene3D" id="1.20.1080.10">
    <property type="entry name" value="Glycerol uptake facilitator protein"/>
    <property type="match status" value="1"/>
</dbReference>
<dbReference type="Proteomes" id="UP000614601">
    <property type="component" value="Unassembled WGS sequence"/>
</dbReference>
<evidence type="ECO:0000256" key="4">
    <source>
        <dbReference type="ARBA" id="ARBA00022692"/>
    </source>
</evidence>
<dbReference type="GO" id="GO:0015254">
    <property type="term" value="F:glycerol channel activity"/>
    <property type="evidence" value="ECO:0007669"/>
    <property type="project" value="TreeGrafter"/>
</dbReference>